<proteinExistence type="predicted"/>
<keyword evidence="1" id="KW-1133">Transmembrane helix</keyword>
<sequence length="59" mass="7037">MLGVYHLLKILRPTLPQTFHYILLCFLLYYAFLDSLWNLYNSPDQSRLYEFCCHGCCVS</sequence>
<reference evidence="2" key="1">
    <citation type="submission" date="2014-09" db="EMBL/GenBank/DDBJ databases">
        <authorList>
            <person name="Magalhaes I.L.F."/>
            <person name="Oliveira U."/>
            <person name="Santos F.R."/>
            <person name="Vidigal T.H.D.A."/>
            <person name="Brescovit A.D."/>
            <person name="Santos A.J."/>
        </authorList>
    </citation>
    <scope>NUCLEOTIDE SEQUENCE</scope>
    <source>
        <tissue evidence="2">Shoot tissue taken approximately 20 cm above the soil surface</tissue>
    </source>
</reference>
<keyword evidence="1" id="KW-0472">Membrane</keyword>
<reference evidence="2" key="2">
    <citation type="journal article" date="2015" name="Data Brief">
        <title>Shoot transcriptome of the giant reed, Arundo donax.</title>
        <authorList>
            <person name="Barrero R.A."/>
            <person name="Guerrero F.D."/>
            <person name="Moolhuijzen P."/>
            <person name="Goolsby J.A."/>
            <person name="Tidwell J."/>
            <person name="Bellgard S.E."/>
            <person name="Bellgard M.I."/>
        </authorList>
    </citation>
    <scope>NUCLEOTIDE SEQUENCE</scope>
    <source>
        <tissue evidence="2">Shoot tissue taken approximately 20 cm above the soil surface</tissue>
    </source>
</reference>
<keyword evidence="1" id="KW-0812">Transmembrane</keyword>
<evidence type="ECO:0000256" key="1">
    <source>
        <dbReference type="SAM" id="Phobius"/>
    </source>
</evidence>
<dbReference type="EMBL" id="GBRH01170559">
    <property type="protein sequence ID" value="JAE27337.1"/>
    <property type="molecule type" value="Transcribed_RNA"/>
</dbReference>
<name>A0A0A9GSB3_ARUDO</name>
<accession>A0A0A9GSB3</accession>
<feature type="transmembrane region" description="Helical" evidence="1">
    <location>
        <begin position="20"/>
        <end position="40"/>
    </location>
</feature>
<evidence type="ECO:0000313" key="2">
    <source>
        <dbReference type="EMBL" id="JAE27337.1"/>
    </source>
</evidence>
<protein>
    <submittedName>
        <fullName evidence="2">Uncharacterized protein</fullName>
    </submittedName>
</protein>
<organism evidence="2">
    <name type="scientific">Arundo donax</name>
    <name type="common">Giant reed</name>
    <name type="synonym">Donax arundinaceus</name>
    <dbReference type="NCBI Taxonomy" id="35708"/>
    <lineage>
        <taxon>Eukaryota</taxon>
        <taxon>Viridiplantae</taxon>
        <taxon>Streptophyta</taxon>
        <taxon>Embryophyta</taxon>
        <taxon>Tracheophyta</taxon>
        <taxon>Spermatophyta</taxon>
        <taxon>Magnoliopsida</taxon>
        <taxon>Liliopsida</taxon>
        <taxon>Poales</taxon>
        <taxon>Poaceae</taxon>
        <taxon>PACMAD clade</taxon>
        <taxon>Arundinoideae</taxon>
        <taxon>Arundineae</taxon>
        <taxon>Arundo</taxon>
    </lineage>
</organism>
<dbReference type="AlphaFoldDB" id="A0A0A9GSB3"/>